<organism evidence="3">
    <name type="scientific">freshwater metagenome</name>
    <dbReference type="NCBI Taxonomy" id="449393"/>
    <lineage>
        <taxon>unclassified sequences</taxon>
        <taxon>metagenomes</taxon>
        <taxon>ecological metagenomes</taxon>
    </lineage>
</organism>
<dbReference type="Gene3D" id="3.20.20.10">
    <property type="entry name" value="Alanine racemase"/>
    <property type="match status" value="1"/>
</dbReference>
<dbReference type="SUPFAM" id="SSF51419">
    <property type="entry name" value="PLP-binding barrel"/>
    <property type="match status" value="1"/>
</dbReference>
<gene>
    <name evidence="3" type="ORF">UFOPK4080_00118</name>
</gene>
<dbReference type="AlphaFoldDB" id="A0A6J5YR64"/>
<evidence type="ECO:0000259" key="2">
    <source>
        <dbReference type="Pfam" id="PF01168"/>
    </source>
</evidence>
<reference evidence="3" key="1">
    <citation type="submission" date="2020-05" db="EMBL/GenBank/DDBJ databases">
        <authorList>
            <person name="Chiriac C."/>
            <person name="Salcher M."/>
            <person name="Ghai R."/>
            <person name="Kavagutti S V."/>
        </authorList>
    </citation>
    <scope>NUCLEOTIDE SEQUENCE</scope>
</reference>
<dbReference type="EMBL" id="CAESAG010000007">
    <property type="protein sequence ID" value="CAB4330419.1"/>
    <property type="molecule type" value="Genomic_DNA"/>
</dbReference>
<dbReference type="PIRSF" id="PIRSF004848">
    <property type="entry name" value="YBL036c_PLPDEIII"/>
    <property type="match status" value="1"/>
</dbReference>
<dbReference type="PANTHER" id="PTHR10146:SF14">
    <property type="entry name" value="PYRIDOXAL PHOSPHATE HOMEOSTASIS PROTEIN"/>
    <property type="match status" value="1"/>
</dbReference>
<dbReference type="InterPro" id="IPR001608">
    <property type="entry name" value="Ala_racemase_N"/>
</dbReference>
<dbReference type="Pfam" id="PF01168">
    <property type="entry name" value="Ala_racemase_N"/>
    <property type="match status" value="1"/>
</dbReference>
<evidence type="ECO:0000256" key="1">
    <source>
        <dbReference type="ARBA" id="ARBA00022898"/>
    </source>
</evidence>
<proteinExistence type="inferred from homology"/>
<feature type="domain" description="Alanine racemase N-terminal" evidence="2">
    <location>
        <begin position="4"/>
        <end position="209"/>
    </location>
</feature>
<accession>A0A6J5YR64</accession>
<dbReference type="GO" id="GO:0030170">
    <property type="term" value="F:pyridoxal phosphate binding"/>
    <property type="evidence" value="ECO:0007669"/>
    <property type="project" value="InterPro"/>
</dbReference>
<dbReference type="InterPro" id="IPR011078">
    <property type="entry name" value="PyrdxlP_homeostasis"/>
</dbReference>
<dbReference type="CDD" id="cd00635">
    <property type="entry name" value="PLPDE_III_YBL036c_like"/>
    <property type="match status" value="1"/>
</dbReference>
<evidence type="ECO:0000313" key="3">
    <source>
        <dbReference type="EMBL" id="CAB4330419.1"/>
    </source>
</evidence>
<protein>
    <submittedName>
        <fullName evidence="3">Unannotated protein</fullName>
    </submittedName>
</protein>
<dbReference type="PANTHER" id="PTHR10146">
    <property type="entry name" value="PROLINE SYNTHETASE CO-TRANSCRIBED BACTERIAL HOMOLOG PROTEIN"/>
    <property type="match status" value="1"/>
</dbReference>
<dbReference type="NCBIfam" id="TIGR00044">
    <property type="entry name" value="YggS family pyridoxal phosphate-dependent enzyme"/>
    <property type="match status" value="1"/>
</dbReference>
<dbReference type="HAMAP" id="MF_02087">
    <property type="entry name" value="PLP_homeostasis"/>
    <property type="match status" value="1"/>
</dbReference>
<keyword evidence="1" id="KW-0663">Pyridoxal phosphate</keyword>
<sequence length="215" mass="23706">MTRLKEITQNLHDLQARISNPDVTLIAVTKTYPASDVQILKDLGINNFGENRTEEGAEKSAAVDGIWHFQGGIQSRKLKEIALWADVIHSLDQLSHAEKLQSLLTKPIDIFLQLSLDGDPSRGGVQEGDLHQLAQKISEMVHLKLQGLMCVLPLGVEADNGFQKVASIHSRFQSEFPQAKYLSAGMSGDFEIAIEYGATHIRVGSQILGPRTARR</sequence>
<name>A0A6J5YR64_9ZZZZ</name>
<dbReference type="InterPro" id="IPR029066">
    <property type="entry name" value="PLP-binding_barrel"/>
</dbReference>